<protein>
    <recommendedName>
        <fullName evidence="10">Odorant receptor</fullName>
    </recommendedName>
</protein>
<keyword evidence="5 10" id="KW-0552">Olfaction</keyword>
<dbReference type="Pfam" id="PF02949">
    <property type="entry name" value="7tm_6"/>
    <property type="match status" value="1"/>
</dbReference>
<keyword evidence="6 10" id="KW-1133">Transmembrane helix</keyword>
<feature type="transmembrane region" description="Helical" evidence="10">
    <location>
        <begin position="140"/>
        <end position="159"/>
    </location>
</feature>
<organism evidence="11">
    <name type="scientific">Ceracris kiangsu</name>
    <name type="common">Yellow-spined bamboo locust</name>
    <name type="synonym">Rammeacris kiangsu</name>
    <dbReference type="NCBI Taxonomy" id="227354"/>
    <lineage>
        <taxon>Eukaryota</taxon>
        <taxon>Metazoa</taxon>
        <taxon>Ecdysozoa</taxon>
        <taxon>Arthropoda</taxon>
        <taxon>Hexapoda</taxon>
        <taxon>Insecta</taxon>
        <taxon>Pterygota</taxon>
        <taxon>Neoptera</taxon>
        <taxon>Polyneoptera</taxon>
        <taxon>Orthoptera</taxon>
        <taxon>Caelifera</taxon>
        <taxon>Acrididea</taxon>
        <taxon>Acridomorpha</taxon>
        <taxon>Acridoidea</taxon>
        <taxon>Acrididae</taxon>
        <taxon>Gomphocerinae</taxon>
        <taxon>Ceracris</taxon>
    </lineage>
</organism>
<dbReference type="AlphaFoldDB" id="A0A6M6DIN4"/>
<keyword evidence="9 10" id="KW-0807">Transducer</keyword>
<dbReference type="EMBL" id="MT072619">
    <property type="protein sequence ID" value="QJX74347.1"/>
    <property type="molecule type" value="mRNA"/>
</dbReference>
<evidence type="ECO:0000256" key="7">
    <source>
        <dbReference type="ARBA" id="ARBA00023136"/>
    </source>
</evidence>
<keyword evidence="4 10" id="KW-0812">Transmembrane</keyword>
<keyword evidence="2" id="KW-1003">Cell membrane</keyword>
<feature type="transmembrane region" description="Helical" evidence="10">
    <location>
        <begin position="53"/>
        <end position="72"/>
    </location>
</feature>
<reference evidence="11" key="1">
    <citation type="submission" date="2020-01" db="EMBL/GenBank/DDBJ databases">
        <title>Identification and Expression Profiles Analysis of Chemosensory Genes from the Antennal Transcriptome of Ceracris kiangsu Tsai (Orthoptera: Acrididae).</title>
        <authorList>
            <person name="Li R."/>
            <person name="Jiang G.-f."/>
        </authorList>
    </citation>
    <scope>NUCLEOTIDE SEQUENCE</scope>
</reference>
<comment type="similarity">
    <text evidence="10">Belongs to the insect chemoreceptor superfamily. Heteromeric odorant receptor channel (TC 1.A.69) family.</text>
</comment>
<accession>A0A6M6DIN4</accession>
<dbReference type="GO" id="GO:0005886">
    <property type="term" value="C:plasma membrane"/>
    <property type="evidence" value="ECO:0007669"/>
    <property type="project" value="UniProtKB-SubCell"/>
</dbReference>
<name>A0A6M6DIN4_CERKI</name>
<dbReference type="InterPro" id="IPR004117">
    <property type="entry name" value="7tm6_olfct_rcpt"/>
</dbReference>
<dbReference type="GO" id="GO:0005549">
    <property type="term" value="F:odorant binding"/>
    <property type="evidence" value="ECO:0007669"/>
    <property type="project" value="InterPro"/>
</dbReference>
<feature type="transmembrane region" description="Helical" evidence="10">
    <location>
        <begin position="84"/>
        <end position="106"/>
    </location>
</feature>
<comment type="subcellular location">
    <subcellularLocation>
        <location evidence="1 10">Cell membrane</location>
        <topology evidence="1 10">Multi-pass membrane protein</topology>
    </subcellularLocation>
</comment>
<evidence type="ECO:0000256" key="10">
    <source>
        <dbReference type="RuleBase" id="RU351113"/>
    </source>
</evidence>
<evidence type="ECO:0000256" key="2">
    <source>
        <dbReference type="ARBA" id="ARBA00022475"/>
    </source>
</evidence>
<evidence type="ECO:0000256" key="3">
    <source>
        <dbReference type="ARBA" id="ARBA00022606"/>
    </source>
</evidence>
<comment type="caution">
    <text evidence="10">Lacks conserved residue(s) required for the propagation of feature annotation.</text>
</comment>
<dbReference type="GO" id="GO:0004984">
    <property type="term" value="F:olfactory receptor activity"/>
    <property type="evidence" value="ECO:0007669"/>
    <property type="project" value="InterPro"/>
</dbReference>
<evidence type="ECO:0000256" key="6">
    <source>
        <dbReference type="ARBA" id="ARBA00022989"/>
    </source>
</evidence>
<sequence>MPAARAMKNQVDNDEKMWDTTKEVEAMLGPSAVLMRAIGLWEPPGGEPAGAKVLITAFVLLMMGVVFVGGVVEIGLDPPPLDDILEATFTCACSLTWGIRIAIILLRQSRVQRLVVDVLRMRRRFTENAAVLRKKYHRRGLIVCVAWVVFPLLAVPMWFVEPALTKKVVTTSENTTIVVRKTPFIMWMPMDTQGHPNYEITYAIHLFLIVTIVSANVVVDLFFACLMINMTADIAILNNNVANMRLHKEDGFTKNSGKGVKISGTLDVTYNGKQSLTEKSEPHDDNTQVNASYTTNTSAQLYRTLVNNIQHHQLIMSIISDLESIMSESSVIMLAVNSVNICLQALGFVDAFRPGAKRSSVLKKVLTFPAYINQTAHFCWYGQEIIDQSERLLESAFNCGWSNADKRFCSSLRIFMLQTSRPLKLQIGKIFTLSRNLFLQILNTSYTIFNMFINF</sequence>
<feature type="transmembrane region" description="Helical" evidence="10">
    <location>
        <begin position="202"/>
        <end position="228"/>
    </location>
</feature>
<keyword evidence="7 10" id="KW-0472">Membrane</keyword>
<dbReference type="PANTHER" id="PTHR21137">
    <property type="entry name" value="ODORANT RECEPTOR"/>
    <property type="match status" value="1"/>
</dbReference>
<evidence type="ECO:0000256" key="9">
    <source>
        <dbReference type="ARBA" id="ARBA00023224"/>
    </source>
</evidence>
<keyword evidence="8 10" id="KW-0675">Receptor</keyword>
<evidence type="ECO:0000256" key="8">
    <source>
        <dbReference type="ARBA" id="ARBA00023170"/>
    </source>
</evidence>
<evidence type="ECO:0000256" key="5">
    <source>
        <dbReference type="ARBA" id="ARBA00022725"/>
    </source>
</evidence>
<evidence type="ECO:0000313" key="11">
    <source>
        <dbReference type="EMBL" id="QJX74347.1"/>
    </source>
</evidence>
<evidence type="ECO:0000256" key="4">
    <source>
        <dbReference type="ARBA" id="ARBA00022692"/>
    </source>
</evidence>
<keyword evidence="3 10" id="KW-0716">Sensory transduction</keyword>
<evidence type="ECO:0000256" key="1">
    <source>
        <dbReference type="ARBA" id="ARBA00004651"/>
    </source>
</evidence>
<dbReference type="PANTHER" id="PTHR21137:SF35">
    <property type="entry name" value="ODORANT RECEPTOR 19A-RELATED"/>
    <property type="match status" value="1"/>
</dbReference>
<dbReference type="GO" id="GO:0007165">
    <property type="term" value="P:signal transduction"/>
    <property type="evidence" value="ECO:0007669"/>
    <property type="project" value="UniProtKB-KW"/>
</dbReference>
<proteinExistence type="evidence at transcript level"/>